<reference evidence="5" key="2">
    <citation type="submission" date="2018-05" db="EMBL/GenBank/DDBJ databases">
        <title>OpunRS2 (Oryza punctata Reference Sequence Version 2).</title>
        <authorList>
            <person name="Zhang J."/>
            <person name="Kudrna D."/>
            <person name="Lee S."/>
            <person name="Talag J."/>
            <person name="Welchert J."/>
            <person name="Wing R.A."/>
        </authorList>
    </citation>
    <scope>NUCLEOTIDE SEQUENCE [LARGE SCALE GENOMIC DNA]</scope>
</reference>
<keyword evidence="6" id="KW-1185">Reference proteome</keyword>
<dbReference type="AlphaFoldDB" id="A0A0E0L102"/>
<evidence type="ECO:0000256" key="3">
    <source>
        <dbReference type="ARBA" id="ARBA00022900"/>
    </source>
</evidence>
<evidence type="ECO:0000256" key="4">
    <source>
        <dbReference type="SAM" id="MobiDB-lite"/>
    </source>
</evidence>
<feature type="region of interest" description="Disordered" evidence="4">
    <location>
        <begin position="1"/>
        <end position="26"/>
    </location>
</feature>
<name>A0A0E0L102_ORYPU</name>
<sequence length="95" mass="10416">MPLESCKAVDHARGNDRGGGSLSAEQTWPELLGKDQDTAYDTIKRENPQVTNIVYLISHSIRREEDDEFCCNRVVLVIGTLPTGGEGISKMPQVG</sequence>
<dbReference type="InterPro" id="IPR036354">
    <property type="entry name" value="Prot_inh_pot1_sf"/>
</dbReference>
<dbReference type="OMA" id="MPLESCK"/>
<accession>A0A0E0L102</accession>
<reference evidence="5" key="1">
    <citation type="submission" date="2015-04" db="UniProtKB">
        <authorList>
            <consortium name="EnsemblPlants"/>
        </authorList>
    </citation>
    <scope>IDENTIFICATION</scope>
</reference>
<comment type="similarity">
    <text evidence="1">Belongs to the protease inhibitor I13 (potato type I serine protease inhibitor) family.</text>
</comment>
<evidence type="ECO:0000313" key="5">
    <source>
        <dbReference type="EnsemblPlants" id="OPUNC05G09980.1"/>
    </source>
</evidence>
<dbReference type="Gramene" id="OPUNC05G09980.1">
    <property type="protein sequence ID" value="OPUNC05G09980.1"/>
    <property type="gene ID" value="OPUNC05G09980"/>
</dbReference>
<keyword evidence="3" id="KW-0722">Serine protease inhibitor</keyword>
<dbReference type="Proteomes" id="UP000026962">
    <property type="component" value="Chromosome 5"/>
</dbReference>
<dbReference type="GO" id="GO:0009611">
    <property type="term" value="P:response to wounding"/>
    <property type="evidence" value="ECO:0007669"/>
    <property type="project" value="InterPro"/>
</dbReference>
<dbReference type="Gene3D" id="3.30.10.10">
    <property type="entry name" value="Trypsin Inhibitor V, subunit A"/>
    <property type="match status" value="1"/>
</dbReference>
<dbReference type="HOGENOM" id="CLU_184774_0_0_1"/>
<dbReference type="Pfam" id="PF00280">
    <property type="entry name" value="potato_inhibit"/>
    <property type="match status" value="1"/>
</dbReference>
<dbReference type="GO" id="GO:0004867">
    <property type="term" value="F:serine-type endopeptidase inhibitor activity"/>
    <property type="evidence" value="ECO:0007669"/>
    <property type="project" value="UniProtKB-KW"/>
</dbReference>
<evidence type="ECO:0000313" key="6">
    <source>
        <dbReference type="Proteomes" id="UP000026962"/>
    </source>
</evidence>
<keyword evidence="2" id="KW-0646">Protease inhibitor</keyword>
<feature type="compositionally biased region" description="Basic and acidic residues" evidence="4">
    <location>
        <begin position="7"/>
        <end position="16"/>
    </location>
</feature>
<protein>
    <submittedName>
        <fullName evidence="5">Uncharacterized protein</fullName>
    </submittedName>
</protein>
<evidence type="ECO:0000256" key="1">
    <source>
        <dbReference type="ARBA" id="ARBA00008210"/>
    </source>
</evidence>
<organism evidence="5">
    <name type="scientific">Oryza punctata</name>
    <name type="common">Red rice</name>
    <dbReference type="NCBI Taxonomy" id="4537"/>
    <lineage>
        <taxon>Eukaryota</taxon>
        <taxon>Viridiplantae</taxon>
        <taxon>Streptophyta</taxon>
        <taxon>Embryophyta</taxon>
        <taxon>Tracheophyta</taxon>
        <taxon>Spermatophyta</taxon>
        <taxon>Magnoliopsida</taxon>
        <taxon>Liliopsida</taxon>
        <taxon>Poales</taxon>
        <taxon>Poaceae</taxon>
        <taxon>BOP clade</taxon>
        <taxon>Oryzoideae</taxon>
        <taxon>Oryzeae</taxon>
        <taxon>Oryzinae</taxon>
        <taxon>Oryza</taxon>
    </lineage>
</organism>
<dbReference type="SUPFAM" id="SSF54654">
    <property type="entry name" value="CI-2 family of serine protease inhibitors"/>
    <property type="match status" value="1"/>
</dbReference>
<proteinExistence type="inferred from homology"/>
<evidence type="ECO:0000256" key="2">
    <source>
        <dbReference type="ARBA" id="ARBA00022690"/>
    </source>
</evidence>
<dbReference type="InterPro" id="IPR000864">
    <property type="entry name" value="Prot_inh_pot1"/>
</dbReference>
<dbReference type="EnsemblPlants" id="OPUNC05G09980.1">
    <property type="protein sequence ID" value="OPUNC05G09980.1"/>
    <property type="gene ID" value="OPUNC05G09980"/>
</dbReference>